<comment type="caution">
    <text evidence="1">The sequence shown here is derived from an EMBL/GenBank/DDBJ whole genome shotgun (WGS) entry which is preliminary data.</text>
</comment>
<organism evidence="1 2">
    <name type="scientific">Polyplax serrata</name>
    <name type="common">Common mouse louse</name>
    <dbReference type="NCBI Taxonomy" id="468196"/>
    <lineage>
        <taxon>Eukaryota</taxon>
        <taxon>Metazoa</taxon>
        <taxon>Ecdysozoa</taxon>
        <taxon>Arthropoda</taxon>
        <taxon>Hexapoda</taxon>
        <taxon>Insecta</taxon>
        <taxon>Pterygota</taxon>
        <taxon>Neoptera</taxon>
        <taxon>Paraneoptera</taxon>
        <taxon>Psocodea</taxon>
        <taxon>Troctomorpha</taxon>
        <taxon>Phthiraptera</taxon>
        <taxon>Anoplura</taxon>
        <taxon>Polyplacidae</taxon>
        <taxon>Polyplax</taxon>
    </lineage>
</organism>
<name>A0AAN8SAJ6_POLSC</name>
<gene>
    <name evidence="1" type="ORF">RUM43_004108</name>
</gene>
<accession>A0AAN8SAJ6</accession>
<reference evidence="1 2" key="1">
    <citation type="submission" date="2023-10" db="EMBL/GenBank/DDBJ databases">
        <title>Genomes of two closely related lineages of the louse Polyplax serrata with different host specificities.</title>
        <authorList>
            <person name="Martinu J."/>
            <person name="Tarabai H."/>
            <person name="Stefka J."/>
            <person name="Hypsa V."/>
        </authorList>
    </citation>
    <scope>NUCLEOTIDE SEQUENCE [LARGE SCALE GENOMIC DNA]</scope>
    <source>
        <strain evidence="1">HR10_N</strain>
    </source>
</reference>
<dbReference type="EMBL" id="JAWJWE010000002">
    <property type="protein sequence ID" value="KAK6642606.1"/>
    <property type="molecule type" value="Genomic_DNA"/>
</dbReference>
<proteinExistence type="predicted"/>
<protein>
    <submittedName>
        <fullName evidence="1">Uncharacterized protein</fullName>
    </submittedName>
</protein>
<sequence length="167" mass="18549">MENSSQKKGLTPVGWQEVNIRFSSPINLTQNKIGQLVESMCLKLIVLTCAIVFKVCVFCQRIWVPPTTTSGEMWNIFTWLKPYAIAASETVRDFFTKAQEIQNQLYVQARATNAFSWIPRLFGFSTSTKLEGPPCPSHQPGGFPDAAKLPALNPQKGGFQLKPVGKA</sequence>
<evidence type="ECO:0000313" key="1">
    <source>
        <dbReference type="EMBL" id="KAK6642606.1"/>
    </source>
</evidence>
<dbReference type="Proteomes" id="UP001372834">
    <property type="component" value="Unassembled WGS sequence"/>
</dbReference>
<evidence type="ECO:0000313" key="2">
    <source>
        <dbReference type="Proteomes" id="UP001372834"/>
    </source>
</evidence>
<dbReference type="AlphaFoldDB" id="A0AAN8SAJ6"/>